<keyword evidence="3" id="KW-0272">Extracellular matrix</keyword>
<comment type="caution">
    <text evidence="21">The sequence shown here is derived from an EMBL/GenBank/DDBJ whole genome shotgun (WGS) entry which is preliminary data.</text>
</comment>
<feature type="disulfide bond" evidence="16">
    <location>
        <begin position="358"/>
        <end position="392"/>
    </location>
</feature>
<dbReference type="SUPFAM" id="SSF55486">
    <property type="entry name" value="Metalloproteases ('zincins'), catalytic domain"/>
    <property type="match status" value="1"/>
</dbReference>
<dbReference type="OrthoDB" id="5855429at2759"/>
<evidence type="ECO:0000256" key="6">
    <source>
        <dbReference type="ARBA" id="ARBA00022729"/>
    </source>
</evidence>
<feature type="binding site" evidence="15">
    <location>
        <position position="196"/>
    </location>
    <ligand>
        <name>Ca(2+)</name>
        <dbReference type="ChEBI" id="CHEBI:29108"/>
        <label>1</label>
    </ligand>
</feature>
<dbReference type="EMBL" id="BLKM01000216">
    <property type="protein sequence ID" value="GFG30423.1"/>
    <property type="molecule type" value="Genomic_DNA"/>
</dbReference>
<feature type="disulfide bond" evidence="16">
    <location>
        <begin position="434"/>
        <end position="446"/>
    </location>
</feature>
<dbReference type="PANTHER" id="PTHR13723:SF278">
    <property type="entry name" value="ADAM METALLOPEPTIDASE WITH THROMBOSPONDIN TYPE 1 MOTIF A, ISOFORM B"/>
    <property type="match status" value="1"/>
</dbReference>
<reference evidence="22" key="1">
    <citation type="submission" date="2020-01" db="EMBL/GenBank/DDBJ databases">
        <title>Draft genome sequence of the Termite Coptotermes fromosanus.</title>
        <authorList>
            <person name="Itakura S."/>
            <person name="Yosikawa Y."/>
            <person name="Umezawa K."/>
        </authorList>
    </citation>
    <scope>NUCLEOTIDE SEQUENCE [LARGE SCALE GENOMIC DNA]</scope>
</reference>
<feature type="active site" evidence="14 17">
    <location>
        <position position="250"/>
    </location>
</feature>
<dbReference type="GO" id="GO:0006508">
    <property type="term" value="P:proteolysis"/>
    <property type="evidence" value="ECO:0007669"/>
    <property type="project" value="UniProtKB-KW"/>
</dbReference>
<dbReference type="InterPro" id="IPR000884">
    <property type="entry name" value="TSP1_rpt"/>
</dbReference>
<dbReference type="InterPro" id="IPR012314">
    <property type="entry name" value="Pept_M12B_GON-ADAMTSs"/>
</dbReference>
<feature type="compositionally biased region" description="Basic and acidic residues" evidence="18">
    <location>
        <begin position="28"/>
        <end position="40"/>
    </location>
</feature>
<dbReference type="Gene3D" id="2.20.100.10">
    <property type="entry name" value="Thrombospondin type-1 (TSP1) repeat"/>
    <property type="match status" value="10"/>
</dbReference>
<feature type="binding site" evidence="15">
    <location>
        <position position="189"/>
    </location>
    <ligand>
        <name>Ca(2+)</name>
        <dbReference type="ChEBI" id="CHEBI:29108"/>
        <label>1</label>
    </ligand>
</feature>
<dbReference type="Pfam" id="PF00090">
    <property type="entry name" value="TSP_1"/>
    <property type="match status" value="1"/>
</dbReference>
<keyword evidence="6" id="KW-0732">Signal</keyword>
<feature type="disulfide bond" evidence="16">
    <location>
        <begin position="178"/>
        <end position="233"/>
    </location>
</feature>
<dbReference type="Pfam" id="PF19030">
    <property type="entry name" value="TSP1_ADAMTS"/>
    <property type="match status" value="9"/>
</dbReference>
<keyword evidence="13" id="KW-0325">Glycoprotein</keyword>
<accession>A0A6L2PCZ2</accession>
<feature type="binding site" evidence="15 17">
    <location>
        <position position="249"/>
    </location>
    <ligand>
        <name>Zn(2+)</name>
        <dbReference type="ChEBI" id="CHEBI:29105"/>
        <note>catalytic</note>
    </ligand>
</feature>
<evidence type="ECO:0000256" key="4">
    <source>
        <dbReference type="ARBA" id="ARBA00022670"/>
    </source>
</evidence>
<dbReference type="PROSITE" id="PS50215">
    <property type="entry name" value="ADAM_MEPRO"/>
    <property type="match status" value="1"/>
</dbReference>
<keyword evidence="9 15" id="KW-0862">Zinc</keyword>
<dbReference type="Gene3D" id="2.60.120.830">
    <property type="match status" value="1"/>
</dbReference>
<dbReference type="GO" id="GO:0008270">
    <property type="term" value="F:zinc ion binding"/>
    <property type="evidence" value="ECO:0007669"/>
    <property type="project" value="InterPro"/>
</dbReference>
<feature type="region of interest" description="Disordered" evidence="18">
    <location>
        <begin position="1"/>
        <end position="47"/>
    </location>
</feature>
<dbReference type="PANTHER" id="PTHR13723">
    <property type="entry name" value="ADAMTS A DISINTEGRIN AND METALLOPROTEASE WITH THROMBOSPONDIN MOTIFS PROTEASE"/>
    <property type="match status" value="1"/>
</dbReference>
<evidence type="ECO:0000259" key="19">
    <source>
        <dbReference type="PROSITE" id="PS50215"/>
    </source>
</evidence>
<dbReference type="InterPro" id="IPR050439">
    <property type="entry name" value="ADAMTS_ADAMTS-like"/>
</dbReference>
<dbReference type="InParanoid" id="A0A6L2PCZ2"/>
<feature type="disulfide bond" evidence="16">
    <location>
        <begin position="386"/>
        <end position="397"/>
    </location>
</feature>
<evidence type="ECO:0000256" key="11">
    <source>
        <dbReference type="ARBA" id="ARBA00023049"/>
    </source>
</evidence>
<dbReference type="InterPro" id="IPR010294">
    <property type="entry name" value="ADAMTS_spacer1"/>
</dbReference>
<feature type="binding site" evidence="15">
    <location>
        <position position="313"/>
    </location>
    <ligand>
        <name>Ca(2+)</name>
        <dbReference type="ChEBI" id="CHEBI:29108"/>
        <label>1</label>
    </ligand>
</feature>
<keyword evidence="11" id="KW-0482">Metalloprotease</keyword>
<evidence type="ECO:0000256" key="16">
    <source>
        <dbReference type="PIRSR" id="PIRSR613273-3"/>
    </source>
</evidence>
<dbReference type="InterPro" id="IPR024079">
    <property type="entry name" value="MetalloPept_cat_dom_sf"/>
</dbReference>
<evidence type="ECO:0000256" key="12">
    <source>
        <dbReference type="ARBA" id="ARBA00023157"/>
    </source>
</evidence>
<feature type="domain" description="Peptidase M12B" evidence="19">
    <location>
        <begin position="52"/>
        <end position="315"/>
    </location>
</feature>
<feature type="binding site" evidence="15 17">
    <location>
        <position position="253"/>
    </location>
    <ligand>
        <name>Zn(2+)</name>
        <dbReference type="ChEBI" id="CHEBI:29105"/>
        <note>catalytic</note>
    </ligand>
</feature>
<dbReference type="Gene3D" id="3.40.1620.60">
    <property type="match status" value="2"/>
</dbReference>
<dbReference type="InterPro" id="IPR036383">
    <property type="entry name" value="TSP1_rpt_sf"/>
</dbReference>
<evidence type="ECO:0000256" key="10">
    <source>
        <dbReference type="ARBA" id="ARBA00022869"/>
    </source>
</evidence>
<evidence type="ECO:0000256" key="15">
    <source>
        <dbReference type="PIRSR" id="PIRSR613273-2"/>
    </source>
</evidence>
<dbReference type="Pfam" id="PF01421">
    <property type="entry name" value="Reprolysin"/>
    <property type="match status" value="1"/>
</dbReference>
<evidence type="ECO:0000256" key="8">
    <source>
        <dbReference type="ARBA" id="ARBA00022801"/>
    </source>
</evidence>
<protein>
    <recommendedName>
        <fullName evidence="23">Peptidase M12B domain-containing protein</fullName>
    </recommendedName>
</protein>
<dbReference type="Pfam" id="PF08685">
    <property type="entry name" value="GON"/>
    <property type="match status" value="1"/>
</dbReference>
<feature type="disulfide bond" evidence="16">
    <location>
        <begin position="419"/>
        <end position="456"/>
    </location>
</feature>
<dbReference type="Proteomes" id="UP000502823">
    <property type="component" value="Unassembled WGS sequence"/>
</dbReference>
<comment type="caution">
    <text evidence="17">Lacks conserved residue(s) required for the propagation of feature annotation.</text>
</comment>
<dbReference type="Gene3D" id="3.40.390.10">
    <property type="entry name" value="Collagenase (Catalytic Domain)"/>
    <property type="match status" value="1"/>
</dbReference>
<dbReference type="PROSITE" id="PS50092">
    <property type="entry name" value="TSP1"/>
    <property type="match status" value="9"/>
</dbReference>
<keyword evidence="4" id="KW-0645">Protease</keyword>
<evidence type="ECO:0000256" key="7">
    <source>
        <dbReference type="ARBA" id="ARBA00022737"/>
    </source>
</evidence>
<feature type="disulfide bond" evidence="16">
    <location>
        <begin position="423"/>
        <end position="461"/>
    </location>
</feature>
<keyword evidence="10" id="KW-0084">Basement membrane</keyword>
<dbReference type="InterPro" id="IPR045371">
    <property type="entry name" value="ADAMTS_CR_3"/>
</dbReference>
<evidence type="ECO:0000313" key="21">
    <source>
        <dbReference type="EMBL" id="GFG30423.1"/>
    </source>
</evidence>
<keyword evidence="15" id="KW-0106">Calcium</keyword>
<evidence type="ECO:0000313" key="22">
    <source>
        <dbReference type="Proteomes" id="UP000502823"/>
    </source>
</evidence>
<dbReference type="PRINTS" id="PR01857">
    <property type="entry name" value="ADAMTSFAMILY"/>
</dbReference>
<evidence type="ECO:0000256" key="5">
    <source>
        <dbReference type="ARBA" id="ARBA00022723"/>
    </source>
</evidence>
<dbReference type="GO" id="GO:0005604">
    <property type="term" value="C:basement membrane"/>
    <property type="evidence" value="ECO:0007669"/>
    <property type="project" value="UniProtKB-SubCell"/>
</dbReference>
<keyword evidence="7" id="KW-0677">Repeat</keyword>
<dbReference type="CDD" id="cd04273">
    <property type="entry name" value="ZnMc_ADAMTS_like"/>
    <property type="match status" value="1"/>
</dbReference>
<evidence type="ECO:0000259" key="20">
    <source>
        <dbReference type="PROSITE" id="PS51046"/>
    </source>
</evidence>
<keyword evidence="8" id="KW-0378">Hydrolase</keyword>
<feature type="binding site" evidence="15">
    <location>
        <position position="189"/>
    </location>
    <ligand>
        <name>Ca(2+)</name>
        <dbReference type="ChEBI" id="CHEBI:29108"/>
        <label>2</label>
    </ligand>
</feature>
<keyword evidence="12 16" id="KW-1015">Disulfide bond</keyword>
<comment type="subcellular location">
    <subcellularLocation>
        <location evidence="1">Secreted</location>
        <location evidence="1">Extracellular space</location>
        <location evidence="1">Extracellular matrix</location>
        <location evidence="1">Basement membrane</location>
    </subcellularLocation>
</comment>
<name>A0A6L2PCZ2_COPFO</name>
<evidence type="ECO:0000256" key="13">
    <source>
        <dbReference type="ARBA" id="ARBA00023180"/>
    </source>
</evidence>
<sequence length="1672" mass="186378">MLVNRTHAEEQYVGEGEGPKRRRSKRSLNAERDHDSDINKPKRSKRSYSQERFIEIMVVADKKMAVYHGDTPAATVAAASVSVVVASAAVVAASAVVVGPNGYEIGLQNMNEWCYTFLRDTSFQVAQIYKDASVGNPVSVAVVKVEILQEMEFVMRDNRRRDANHDGISAAEMLRKFCEWQSSVNVGDDSSPFHHDTALLLTRENICRTPEKRKCDTLGLAELGKMCDSNSSCSIVQDNGLSAAFTIAHELGHVLNMPHDDDSKCIRFRDSSKVHNVMSRMLDHQAYPWAWSSCSRHVLTEFLDAGNGQCLLDAPPQDLITKEQERGQNQPGESFTEDRQCQLVFGETSKICSYMVMCRQLWCTTDIGEQSGCRTQYMPWADGTPCETGRWCRRGECVVKTVLEKVDGQWGPWQPFGECSRTCGGGIKKSVRECNNPAPANGGQFCTGRRERYRSCGARDCPPGSKGFREEQCAIFNNNNYNIQGLPEDVKWVPKYGGSDPHEWCKLYCRVHGTSAYYPLKDKVVDGTPCGPDTYDMCVNGICKPAGCNHMLGSSMQLDTCGKCGGDNSTCVPVKGNYNNSTYGYTQVVRIPAGSSNLDIRQYGHKGITDDNYLALVDEDSGEYILNGGFMVSIFRKLLLFGGATLEYSGSQTVVERVNSSSRPLKKNLLVEVLSVGRLYPPNITFQYTVQRSTRFRWELRDKWSACDKVCNGERWPVPFCVKVDNLQVVPDEHCAGLELLPKYAESCNTHCILKWRTWPVTECSTHCGRGKQTMGFQCVQQFHDSNIGDKTVHNSSCVHLHKPAVVVDCEGPCNSTHWEFGVWSQCSKTCGGGTQTRTAQCVSEQGWPKDESDCKQSDPPIVERPCGTQDCPKWVLGDLSPCSVTCGVGERKHSLWCQMGNRIVAPAYCDSLPVPAYTEVCTREPCASWHHGPWQQCSVTCGTGVSVRTVTCRSLDGKQVPDSSCSAVENKPASTQKCTKQSCEHELQSSLFPSSSTTTSVSLSLDKDGNLGLHRNNILPTPVPLPDNSIPHGDEDITNNVLDEPGTFGRTHIHGVWKASEWGPCSVTCGTGRRQRAVTCMDTSLGIPVDKEYCTNAMYVATEEFCTRPACASWRVGDWGPCSVSCGKGISTREVMCIDSVSNAVLPSDRVCSDLNLAQPQREKECYVRDCPGEPSVDYPNHGGMNDMGKAGYMWRTGPWGECSKSCGMGYMRRMVACPSEDGSEGTDCNKADRPLDTIACNIDPCPAWNTGGWSECSKTCGEEGYQHRQVKCQSHTGQVLVDTLCSAVERPKEHNKCDLPHCPGNSSSSSPTPLDKEYQWRTGMWSKYARHYGEWRSLGRQPRLKPKLLNETEVVVSSAKCDRKRMPKSVRGCIKHCPFSWFEGEWSECSQSCGRGIQRRSIQCHHLGLVVSADECNPAERPSEQRDCFSSNCEDEFYWVPGEWQDCSHSCGRKGRQQRHLYCYHRSGKKVTRNNCVRAPRPLRKRKCNQYRCHFTSCLDVQQKLQVKEDKEYTLQIMGINVLIYCHGMSTDSPQEYLSLPAGEDENFSEIYDRRLVAPDTCPYNGQRRDNCSCVVDGNGKAQLTVYSKVRLNITSLRVITQDSTFSRQLKGHQDQRMPYGQAGDCYSKAECPQGRFSINLVGTNFVVSTLTRWEGKGSKPSKKIHWSEV</sequence>
<comment type="cofactor">
    <cofactor evidence="15">
        <name>Zn(2+)</name>
        <dbReference type="ChEBI" id="CHEBI:29105"/>
    </cofactor>
    <text evidence="15">Binds 1 zinc ion per subunit.</text>
</comment>
<organism evidence="21 22">
    <name type="scientific">Coptotermes formosanus</name>
    <name type="common">Formosan subterranean termite</name>
    <dbReference type="NCBI Taxonomy" id="36987"/>
    <lineage>
        <taxon>Eukaryota</taxon>
        <taxon>Metazoa</taxon>
        <taxon>Ecdysozoa</taxon>
        <taxon>Arthropoda</taxon>
        <taxon>Hexapoda</taxon>
        <taxon>Insecta</taxon>
        <taxon>Pterygota</taxon>
        <taxon>Neoptera</taxon>
        <taxon>Polyneoptera</taxon>
        <taxon>Dictyoptera</taxon>
        <taxon>Blattodea</taxon>
        <taxon>Blattoidea</taxon>
        <taxon>Termitoidae</taxon>
        <taxon>Rhinotermitidae</taxon>
        <taxon>Coptotermes</taxon>
    </lineage>
</organism>
<dbReference type="Pfam" id="PF17771">
    <property type="entry name" value="ADAMTS_CR_2"/>
    <property type="match status" value="1"/>
</dbReference>
<feature type="disulfide bond" evidence="16">
    <location>
        <begin position="227"/>
        <end position="310"/>
    </location>
</feature>
<dbReference type="InterPro" id="IPR041645">
    <property type="entry name" value="ADAMTS_CR_2"/>
</dbReference>
<dbReference type="InterPro" id="IPR001590">
    <property type="entry name" value="Peptidase_M12B"/>
</dbReference>
<dbReference type="FunCoup" id="A0A6L2PCZ2">
    <property type="interactions" value="70"/>
</dbReference>
<dbReference type="GO" id="GO:0004222">
    <property type="term" value="F:metalloendopeptidase activity"/>
    <property type="evidence" value="ECO:0007669"/>
    <property type="project" value="InterPro"/>
</dbReference>
<evidence type="ECO:0000256" key="14">
    <source>
        <dbReference type="PIRSR" id="PIRSR613273-1"/>
    </source>
</evidence>
<dbReference type="FunFam" id="2.60.120.830:FF:000001">
    <property type="entry name" value="A disintegrin and metalloproteinase with thrombospondin motifs 1"/>
    <property type="match status" value="1"/>
</dbReference>
<evidence type="ECO:0000256" key="2">
    <source>
        <dbReference type="ARBA" id="ARBA00022525"/>
    </source>
</evidence>
<keyword evidence="2" id="KW-0964">Secreted</keyword>
<dbReference type="InterPro" id="IPR013273">
    <property type="entry name" value="ADAMTS/ADAMTS-like"/>
</dbReference>
<keyword evidence="5 15" id="KW-0479">Metal-binding</keyword>
<evidence type="ECO:0008006" key="23">
    <source>
        <dbReference type="Google" id="ProtNLM"/>
    </source>
</evidence>
<dbReference type="SUPFAM" id="SSF82895">
    <property type="entry name" value="TSP-1 type 1 repeat"/>
    <property type="match status" value="10"/>
</dbReference>
<feature type="disulfide bond" evidence="16">
    <location>
        <begin position="352"/>
        <end position="373"/>
    </location>
</feature>
<gene>
    <name evidence="21" type="ORF">Cfor_12932</name>
</gene>
<feature type="binding site" evidence="15">
    <location>
        <position position="310"/>
    </location>
    <ligand>
        <name>Ca(2+)</name>
        <dbReference type="ChEBI" id="CHEBI:29108"/>
        <label>1</label>
    </ligand>
</feature>
<evidence type="ECO:0000256" key="9">
    <source>
        <dbReference type="ARBA" id="ARBA00022833"/>
    </source>
</evidence>
<proteinExistence type="predicted"/>
<evidence type="ECO:0000256" key="1">
    <source>
        <dbReference type="ARBA" id="ARBA00004302"/>
    </source>
</evidence>
<dbReference type="FunFam" id="2.20.100.10:FF:000005">
    <property type="entry name" value="ADAM metallopeptidase with thrombospondin type 1 motif 9"/>
    <property type="match status" value="6"/>
</dbReference>
<dbReference type="SMART" id="SM00209">
    <property type="entry name" value="TSP1"/>
    <property type="match status" value="10"/>
</dbReference>
<evidence type="ECO:0000256" key="3">
    <source>
        <dbReference type="ARBA" id="ARBA00022530"/>
    </source>
</evidence>
<feature type="domain" description="GON" evidence="20">
    <location>
        <begin position="1496"/>
        <end position="1672"/>
    </location>
</feature>
<feature type="disulfide bond" evidence="16">
    <location>
        <begin position="265"/>
        <end position="294"/>
    </location>
</feature>
<dbReference type="PROSITE" id="PS51046">
    <property type="entry name" value="GON"/>
    <property type="match status" value="1"/>
</dbReference>
<dbReference type="Pfam" id="PF05986">
    <property type="entry name" value="ADAMTS_spacer1"/>
    <property type="match status" value="1"/>
</dbReference>
<feature type="disulfide bond" evidence="16">
    <location>
        <begin position="207"/>
        <end position="215"/>
    </location>
</feature>
<evidence type="ECO:0000256" key="18">
    <source>
        <dbReference type="SAM" id="MobiDB-lite"/>
    </source>
</evidence>
<dbReference type="Pfam" id="PF19236">
    <property type="entry name" value="ADAMTS_CR_3"/>
    <property type="match status" value="1"/>
</dbReference>
<dbReference type="FunFam" id="2.20.100.10:FF:000006">
    <property type="entry name" value="A disintegrin and metalloproteinase with thrombospondin motifs 1"/>
    <property type="match status" value="1"/>
</dbReference>
<feature type="disulfide bond" evidence="16">
    <location>
        <begin position="341"/>
        <end position="363"/>
    </location>
</feature>
<dbReference type="GO" id="GO:0030198">
    <property type="term" value="P:extracellular matrix organization"/>
    <property type="evidence" value="ECO:0007669"/>
    <property type="project" value="InterPro"/>
</dbReference>
<evidence type="ECO:0000256" key="17">
    <source>
        <dbReference type="PROSITE-ProRule" id="PRU00276"/>
    </source>
</evidence>
<feature type="compositionally biased region" description="Basic and acidic residues" evidence="18">
    <location>
        <begin position="1"/>
        <end position="10"/>
    </location>
</feature>
<feature type="binding site" evidence="15">
    <location>
        <position position="313"/>
    </location>
    <ligand>
        <name>Ca(2+)</name>
        <dbReference type="ChEBI" id="CHEBI:29108"/>
        <label>2</label>
    </ligand>
</feature>
<feature type="binding site" evidence="15 17">
    <location>
        <position position="259"/>
    </location>
    <ligand>
        <name>Zn(2+)</name>
        <dbReference type="ChEBI" id="CHEBI:29105"/>
        <note>catalytic</note>
    </ligand>
</feature>
<keyword evidence="22" id="KW-1185">Reference proteome</keyword>